<dbReference type="KEGG" id="upi:EJG51_013210"/>
<dbReference type="Gene3D" id="3.40.190.290">
    <property type="match status" value="1"/>
</dbReference>
<organism evidence="2 3">
    <name type="scientific">Undibacterium piscinae</name>
    <dbReference type="NCBI Taxonomy" id="2495591"/>
    <lineage>
        <taxon>Bacteria</taxon>
        <taxon>Pseudomonadati</taxon>
        <taxon>Pseudomonadota</taxon>
        <taxon>Betaproteobacteria</taxon>
        <taxon>Burkholderiales</taxon>
        <taxon>Oxalobacteraceae</taxon>
        <taxon>Undibacterium</taxon>
    </lineage>
</organism>
<reference evidence="2 3" key="1">
    <citation type="journal article" date="2019" name="Int. J. Syst. Evol. Microbiol.">
        <title>Undibacterium piscinae sp. nov., isolated from Korean shiner intestine.</title>
        <authorList>
            <person name="Lee S.Y."/>
            <person name="Kang W."/>
            <person name="Kim P.S."/>
            <person name="Kim H.S."/>
            <person name="Sung H."/>
            <person name="Shin N.R."/>
            <person name="Whon T.W."/>
            <person name="Yun J.H."/>
            <person name="Lee J.Y."/>
            <person name="Lee J.Y."/>
            <person name="Jung M.J."/>
            <person name="Jeong Y.S."/>
            <person name="Tak E.J."/>
            <person name="Han J.E."/>
            <person name="Hyun D.W."/>
            <person name="Kang M.S."/>
            <person name="Lee K.E."/>
            <person name="Lee B.H."/>
            <person name="Bae J.W."/>
        </authorList>
    </citation>
    <scope>NUCLEOTIDE SEQUENCE [LARGE SCALE GENOMIC DNA]</scope>
    <source>
        <strain evidence="2 3">S11R28</strain>
    </source>
</reference>
<accession>A0A6M4A659</accession>
<dbReference type="AlphaFoldDB" id="A0A6M4A659"/>
<gene>
    <name evidence="2" type="ORF">EJG51_013210</name>
</gene>
<sequence>MLRRFVRYGCCGADLIARPLRASRMLAAASPSCQALLAAAVSMGVVVQTDAMLEASIAAGHLVLLLPDWELPSRALHVVRRAEIRPSAKVRSFIDLVVAKLA</sequence>
<dbReference type="EMBL" id="CP051152">
    <property type="protein sequence ID" value="QJQ06645.1"/>
    <property type="molecule type" value="Genomic_DNA"/>
</dbReference>
<evidence type="ECO:0000313" key="3">
    <source>
        <dbReference type="Proteomes" id="UP000274350"/>
    </source>
</evidence>
<dbReference type="SUPFAM" id="SSF53850">
    <property type="entry name" value="Periplasmic binding protein-like II"/>
    <property type="match status" value="1"/>
</dbReference>
<evidence type="ECO:0000259" key="1">
    <source>
        <dbReference type="Pfam" id="PF03466"/>
    </source>
</evidence>
<keyword evidence="3" id="KW-1185">Reference proteome</keyword>
<name>A0A6M4A659_9BURK</name>
<protein>
    <recommendedName>
        <fullName evidence="1">LysR substrate-binding domain-containing protein</fullName>
    </recommendedName>
</protein>
<proteinExistence type="predicted"/>
<dbReference type="Pfam" id="PF03466">
    <property type="entry name" value="LysR_substrate"/>
    <property type="match status" value="1"/>
</dbReference>
<dbReference type="InterPro" id="IPR005119">
    <property type="entry name" value="LysR_subst-bd"/>
</dbReference>
<feature type="domain" description="LysR substrate-binding" evidence="1">
    <location>
        <begin position="30"/>
        <end position="101"/>
    </location>
</feature>
<dbReference type="Proteomes" id="UP000274350">
    <property type="component" value="Chromosome"/>
</dbReference>
<evidence type="ECO:0000313" key="2">
    <source>
        <dbReference type="EMBL" id="QJQ06645.1"/>
    </source>
</evidence>